<evidence type="ECO:0000256" key="2">
    <source>
        <dbReference type="ARBA" id="ARBA00013729"/>
    </source>
</evidence>
<dbReference type="EMBL" id="JQBY01000024">
    <property type="protein sequence ID" value="KRN81574.1"/>
    <property type="molecule type" value="Genomic_DNA"/>
</dbReference>
<protein>
    <recommendedName>
        <fullName evidence="2 7">Transcription elongation factor GreA</fullName>
    </recommendedName>
    <alternativeName>
        <fullName evidence="6 7">Transcript cleavage factor GreA</fullName>
    </alternativeName>
</protein>
<dbReference type="PROSITE" id="PS00829">
    <property type="entry name" value="GREAB_1"/>
    <property type="match status" value="1"/>
</dbReference>
<evidence type="ECO:0000313" key="12">
    <source>
        <dbReference type="Proteomes" id="UP000051749"/>
    </source>
</evidence>
<keyword evidence="10" id="KW-0251">Elongation factor</keyword>
<dbReference type="Proteomes" id="UP000051749">
    <property type="component" value="Unassembled WGS sequence"/>
</dbReference>
<evidence type="ECO:0000256" key="6">
    <source>
        <dbReference type="ARBA" id="ARBA00030776"/>
    </source>
</evidence>
<dbReference type="Gene3D" id="3.10.50.30">
    <property type="entry name" value="Transcription elongation factor, GreA/GreB, C-terminal domain"/>
    <property type="match status" value="1"/>
</dbReference>
<proteinExistence type="inferred from homology"/>
<dbReference type="PIRSF" id="PIRSF006092">
    <property type="entry name" value="GreA_GreB"/>
    <property type="match status" value="1"/>
</dbReference>
<dbReference type="GO" id="GO:0006354">
    <property type="term" value="P:DNA-templated transcription elongation"/>
    <property type="evidence" value="ECO:0007669"/>
    <property type="project" value="TreeGrafter"/>
</dbReference>
<dbReference type="InterPro" id="IPR028624">
    <property type="entry name" value="Tscrpt_elong_fac_GreA/B"/>
</dbReference>
<dbReference type="InterPro" id="IPR022691">
    <property type="entry name" value="Tscrpt_elong_fac_GreA/B_N"/>
</dbReference>
<dbReference type="GO" id="GO:0003677">
    <property type="term" value="F:DNA binding"/>
    <property type="evidence" value="ECO:0007669"/>
    <property type="project" value="UniProtKB-UniRule"/>
</dbReference>
<dbReference type="FunFam" id="1.10.287.180:FF:000001">
    <property type="entry name" value="Transcription elongation factor GreA"/>
    <property type="match status" value="1"/>
</dbReference>
<sequence length="158" mass="17642">MSEPVFNEITAAGYHQIEQEIEDWKLQRPALIKALAEASALGDRSENAEYTSAKRDLRHLESRLHFLTKQLQYSKIVAPTDNQIVEIGKYVTLEFVDDHDQVAYQIVGKQEADIKVNKISLASPLGSVLMGKTVNDTVTVQAPTTSYQVKILAVTLKD</sequence>
<keyword evidence="3 7" id="KW-0805">Transcription regulation</keyword>
<accession>A0A0R2K1C4</accession>
<dbReference type="Gene3D" id="1.10.287.180">
    <property type="entry name" value="Transcription elongation factor, GreA/GreB, N-terminal domain"/>
    <property type="match status" value="1"/>
</dbReference>
<dbReference type="InterPro" id="IPR036805">
    <property type="entry name" value="Tscrpt_elong_fac_GreA/B_N_sf"/>
</dbReference>
<gene>
    <name evidence="7" type="primary">greA</name>
    <name evidence="10" type="ORF">IV87_GL001087</name>
    <name evidence="11" type="ORF">SAMN04487973_1139</name>
</gene>
<dbReference type="AlphaFoldDB" id="A0A0R2K1C4"/>
<feature type="domain" description="Transcription elongation factor GreA/GreB C-terminal" evidence="8">
    <location>
        <begin position="82"/>
        <end position="155"/>
    </location>
</feature>
<keyword evidence="4 7" id="KW-0238">DNA-binding</keyword>
<dbReference type="GO" id="GO:0032784">
    <property type="term" value="P:regulation of DNA-templated transcription elongation"/>
    <property type="evidence" value="ECO:0007669"/>
    <property type="project" value="UniProtKB-UniRule"/>
</dbReference>
<dbReference type="SUPFAM" id="SSF46557">
    <property type="entry name" value="GreA transcript cleavage protein, N-terminal domain"/>
    <property type="match status" value="1"/>
</dbReference>
<keyword evidence="10" id="KW-0648">Protein biosynthesis</keyword>
<dbReference type="Proteomes" id="UP000182818">
    <property type="component" value="Unassembled WGS sequence"/>
</dbReference>
<name>A0A0R2K1C4_9LACO</name>
<dbReference type="EMBL" id="FOGK01000013">
    <property type="protein sequence ID" value="SER68612.1"/>
    <property type="molecule type" value="Genomic_DNA"/>
</dbReference>
<evidence type="ECO:0000256" key="5">
    <source>
        <dbReference type="ARBA" id="ARBA00023163"/>
    </source>
</evidence>
<dbReference type="InterPro" id="IPR018151">
    <property type="entry name" value="TF_GreA/GreB_CS"/>
</dbReference>
<dbReference type="PATRIC" id="fig|319653.3.peg.1102"/>
<dbReference type="SUPFAM" id="SSF54534">
    <property type="entry name" value="FKBP-like"/>
    <property type="match status" value="1"/>
</dbReference>
<evidence type="ECO:0000313" key="10">
    <source>
        <dbReference type="EMBL" id="KRN81574.1"/>
    </source>
</evidence>
<dbReference type="Pfam" id="PF03449">
    <property type="entry name" value="GreA_GreB_N"/>
    <property type="match status" value="1"/>
</dbReference>
<evidence type="ECO:0000313" key="13">
    <source>
        <dbReference type="Proteomes" id="UP000182818"/>
    </source>
</evidence>
<dbReference type="NCBIfam" id="NF001263">
    <property type="entry name" value="PRK00226.1-4"/>
    <property type="match status" value="1"/>
</dbReference>
<dbReference type="InterPro" id="IPR036953">
    <property type="entry name" value="GreA/GreB_C_sf"/>
</dbReference>
<dbReference type="GeneID" id="76044277"/>
<reference evidence="11 13" key="2">
    <citation type="submission" date="2016-10" db="EMBL/GenBank/DDBJ databases">
        <authorList>
            <person name="Varghese N."/>
            <person name="Submissions S."/>
        </authorList>
    </citation>
    <scope>NUCLEOTIDE SEQUENCE [LARGE SCALE GENOMIC DNA]</scope>
    <source>
        <strain evidence="11 13">CGMCC 1.3889</strain>
    </source>
</reference>
<evidence type="ECO:0000313" key="11">
    <source>
        <dbReference type="EMBL" id="SER68612.1"/>
    </source>
</evidence>
<dbReference type="InterPro" id="IPR001437">
    <property type="entry name" value="Tscrpt_elong_fac_GreA/B_C"/>
</dbReference>
<dbReference type="OrthoDB" id="9808774at2"/>
<organism evidence="10 12">
    <name type="scientific">Pediococcus ethanolidurans</name>
    <dbReference type="NCBI Taxonomy" id="319653"/>
    <lineage>
        <taxon>Bacteria</taxon>
        <taxon>Bacillati</taxon>
        <taxon>Bacillota</taxon>
        <taxon>Bacilli</taxon>
        <taxon>Lactobacillales</taxon>
        <taxon>Lactobacillaceae</taxon>
        <taxon>Pediococcus</taxon>
    </lineage>
</organism>
<dbReference type="GO" id="GO:0003746">
    <property type="term" value="F:translation elongation factor activity"/>
    <property type="evidence" value="ECO:0007669"/>
    <property type="project" value="UniProtKB-KW"/>
</dbReference>
<evidence type="ECO:0000256" key="7">
    <source>
        <dbReference type="HAMAP-Rule" id="MF_00105"/>
    </source>
</evidence>
<keyword evidence="5 7" id="KW-0804">Transcription</keyword>
<dbReference type="GO" id="GO:0070063">
    <property type="term" value="F:RNA polymerase binding"/>
    <property type="evidence" value="ECO:0007669"/>
    <property type="project" value="InterPro"/>
</dbReference>
<keyword evidence="13" id="KW-1185">Reference proteome</keyword>
<comment type="similarity">
    <text evidence="1 7">Belongs to the GreA/GreB family.</text>
</comment>
<dbReference type="InterPro" id="IPR023459">
    <property type="entry name" value="Tscrpt_elong_fac_GreA/B_fam"/>
</dbReference>
<dbReference type="RefSeq" id="WP_057807539.1">
    <property type="nucleotide sequence ID" value="NZ_BJYP01000028.1"/>
</dbReference>
<evidence type="ECO:0000259" key="8">
    <source>
        <dbReference type="Pfam" id="PF01272"/>
    </source>
</evidence>
<evidence type="ECO:0000259" key="9">
    <source>
        <dbReference type="Pfam" id="PF03449"/>
    </source>
</evidence>
<dbReference type="STRING" id="319653.SAMN04487973_1139"/>
<reference evidence="10 12" key="1">
    <citation type="journal article" date="2015" name="Genome Announc.">
        <title>Expanding the biotechnology potential of lactobacilli through comparative genomics of 213 strains and associated genera.</title>
        <authorList>
            <person name="Sun Z."/>
            <person name="Harris H.M."/>
            <person name="McCann A."/>
            <person name="Guo C."/>
            <person name="Argimon S."/>
            <person name="Zhang W."/>
            <person name="Yang X."/>
            <person name="Jeffery I.B."/>
            <person name="Cooney J.C."/>
            <person name="Kagawa T.F."/>
            <person name="Liu W."/>
            <person name="Song Y."/>
            <person name="Salvetti E."/>
            <person name="Wrobel A."/>
            <person name="Rasinkangas P."/>
            <person name="Parkhill J."/>
            <person name="Rea M.C."/>
            <person name="O'Sullivan O."/>
            <person name="Ritari J."/>
            <person name="Douillard F.P."/>
            <person name="Paul Ross R."/>
            <person name="Yang R."/>
            <person name="Briner A.E."/>
            <person name="Felis G.E."/>
            <person name="de Vos W.M."/>
            <person name="Barrangou R."/>
            <person name="Klaenhammer T.R."/>
            <person name="Caufield P.W."/>
            <person name="Cui Y."/>
            <person name="Zhang H."/>
            <person name="O'Toole P.W."/>
        </authorList>
    </citation>
    <scope>NUCLEOTIDE SEQUENCE [LARGE SCALE GENOMIC DNA]</scope>
    <source>
        <strain evidence="10 12">DSM 22301</strain>
    </source>
</reference>
<comment type="caution">
    <text evidence="10">The sequence shown here is derived from an EMBL/GenBank/DDBJ whole genome shotgun (WGS) entry which is preliminary data.</text>
</comment>
<dbReference type="HAMAP" id="MF_00105">
    <property type="entry name" value="GreA_GreB"/>
    <property type="match status" value="1"/>
</dbReference>
<dbReference type="PANTHER" id="PTHR30437:SF6">
    <property type="entry name" value="TRANSCRIPTION ELONGATION FACTOR GREB"/>
    <property type="match status" value="1"/>
</dbReference>
<evidence type="ECO:0000256" key="4">
    <source>
        <dbReference type="ARBA" id="ARBA00023125"/>
    </source>
</evidence>
<evidence type="ECO:0000256" key="3">
    <source>
        <dbReference type="ARBA" id="ARBA00023015"/>
    </source>
</evidence>
<comment type="function">
    <text evidence="7">Necessary for efficient RNA polymerase transcription elongation past template-encoded arresting sites. The arresting sites in DNA have the property of trapping a certain fraction of elongating RNA polymerases that pass through, resulting in locked ternary complexes. Cleavage of the nascent transcript by cleavage factors such as GreA or GreB allows the resumption of elongation from the new 3'terminus. GreA releases sequences of 2 to 3 nucleotides.</text>
</comment>
<feature type="domain" description="Transcription elongation factor GreA/GreB N-terminal" evidence="9">
    <location>
        <begin position="9"/>
        <end position="76"/>
    </location>
</feature>
<dbReference type="FunFam" id="3.10.50.30:FF:000001">
    <property type="entry name" value="Transcription elongation factor GreA"/>
    <property type="match status" value="1"/>
</dbReference>
<dbReference type="Pfam" id="PF01272">
    <property type="entry name" value="GreA_GreB"/>
    <property type="match status" value="1"/>
</dbReference>
<evidence type="ECO:0000256" key="1">
    <source>
        <dbReference type="ARBA" id="ARBA00008213"/>
    </source>
</evidence>
<dbReference type="PANTHER" id="PTHR30437">
    <property type="entry name" value="TRANSCRIPTION ELONGATION FACTOR GREA"/>
    <property type="match status" value="1"/>
</dbReference>